<comment type="caution">
    <text evidence="1">The sequence shown here is derived from an EMBL/GenBank/DDBJ whole genome shotgun (WGS) entry which is preliminary data.</text>
</comment>
<name>A0A2H0KIX8_9BACT</name>
<protein>
    <submittedName>
        <fullName evidence="1">Uncharacterized protein</fullName>
    </submittedName>
</protein>
<reference evidence="1 2" key="1">
    <citation type="submission" date="2017-09" db="EMBL/GenBank/DDBJ databases">
        <title>Depth-based differentiation of microbial function through sediment-hosted aquifers and enrichment of novel symbionts in the deep terrestrial subsurface.</title>
        <authorList>
            <person name="Probst A.J."/>
            <person name="Ladd B."/>
            <person name="Jarett J.K."/>
            <person name="Geller-Mcgrath D.E."/>
            <person name="Sieber C.M."/>
            <person name="Emerson J.B."/>
            <person name="Anantharaman K."/>
            <person name="Thomas B.C."/>
            <person name="Malmstrom R."/>
            <person name="Stieglmeier M."/>
            <person name="Klingl A."/>
            <person name="Woyke T."/>
            <person name="Ryan C.M."/>
            <person name="Banfield J.F."/>
        </authorList>
    </citation>
    <scope>NUCLEOTIDE SEQUENCE [LARGE SCALE GENOMIC DNA]</scope>
    <source>
        <strain evidence="1">CG11_big_fil_rev_8_21_14_0_20_40_12</strain>
    </source>
</reference>
<organism evidence="1 2">
    <name type="scientific">Candidatus Shapirobacteria bacterium CG11_big_fil_rev_8_21_14_0_20_40_12</name>
    <dbReference type="NCBI Taxonomy" id="1974889"/>
    <lineage>
        <taxon>Bacteria</taxon>
        <taxon>Candidatus Shapironibacteriota</taxon>
    </lineage>
</organism>
<evidence type="ECO:0000313" key="1">
    <source>
        <dbReference type="EMBL" id="PIQ70324.1"/>
    </source>
</evidence>
<gene>
    <name evidence="1" type="ORF">COV89_01075</name>
</gene>
<dbReference type="Proteomes" id="UP000231371">
    <property type="component" value="Unassembled WGS sequence"/>
</dbReference>
<accession>A0A2H0KIX8</accession>
<dbReference type="EMBL" id="PCVI01000018">
    <property type="protein sequence ID" value="PIQ70324.1"/>
    <property type="molecule type" value="Genomic_DNA"/>
</dbReference>
<dbReference type="AlphaFoldDB" id="A0A2H0KIX8"/>
<sequence>MDKEEKIFRIRELLLGSEVFPKYIKEMLLNQVDNLADNQLNLLSQILSEEKEKLGDLRQDYKK</sequence>
<proteinExistence type="predicted"/>
<evidence type="ECO:0000313" key="2">
    <source>
        <dbReference type="Proteomes" id="UP000231371"/>
    </source>
</evidence>